<organism evidence="2 3">
    <name type="scientific">Faecalibacterium taiwanense</name>
    <dbReference type="NCBI Taxonomy" id="3030638"/>
    <lineage>
        <taxon>Bacteria</taxon>
        <taxon>Bacillati</taxon>
        <taxon>Bacillota</taxon>
        <taxon>Clostridia</taxon>
        <taxon>Eubacteriales</taxon>
        <taxon>Oscillospiraceae</taxon>
        <taxon>Faecalibacterium</taxon>
    </lineage>
</organism>
<dbReference type="AlphaFoldDB" id="A0AB35XV81"/>
<sequence>MKREDLKAIEGLTEEQINAVMRLHGLDAAAHQATVQGLQAQLATAQQGLAAFDGVDVNDLRSQITNLTNQLSQQAAEFAFNGVLRAAAHEAGALDENDAIALLPNRATLRESKNQAEDVKQAFADLKSRKPYLFQQGAPAPQDGAGPEPQPGNEPQGNPIIIPKPRSQGGNAQPTLQEFLAMTGAERMALRTRNPALFQQLSALVRAARH</sequence>
<dbReference type="RefSeq" id="WP_337678965.1">
    <property type="nucleotide sequence ID" value="NZ_JBBFKB010000102.1"/>
</dbReference>
<dbReference type="EMBL" id="JBBFKC010000004">
    <property type="protein sequence ID" value="MEJ3690614.1"/>
    <property type="molecule type" value="Genomic_DNA"/>
</dbReference>
<dbReference type="Pfam" id="PF06810">
    <property type="entry name" value="Phage_scaffold"/>
    <property type="match status" value="1"/>
</dbReference>
<feature type="region of interest" description="Disordered" evidence="1">
    <location>
        <begin position="135"/>
        <end position="172"/>
    </location>
</feature>
<accession>A0AB35XV81</accession>
<keyword evidence="3" id="KW-1185">Reference proteome</keyword>
<evidence type="ECO:0000313" key="3">
    <source>
        <dbReference type="Proteomes" id="UP001379600"/>
    </source>
</evidence>
<dbReference type="Proteomes" id="UP001379600">
    <property type="component" value="Unassembled WGS sequence"/>
</dbReference>
<dbReference type="InterPro" id="IPR009636">
    <property type="entry name" value="SCAF"/>
</dbReference>
<proteinExistence type="predicted"/>
<name>A0AB35XV81_9FIRM</name>
<comment type="caution">
    <text evidence="2">The sequence shown here is derived from an EMBL/GenBank/DDBJ whole genome shotgun (WGS) entry which is preliminary data.</text>
</comment>
<evidence type="ECO:0000313" key="2">
    <source>
        <dbReference type="EMBL" id="MEJ3690614.1"/>
    </source>
</evidence>
<evidence type="ECO:0000256" key="1">
    <source>
        <dbReference type="SAM" id="MobiDB-lite"/>
    </source>
</evidence>
<gene>
    <name evidence="2" type="ORF">WF787_05145</name>
</gene>
<protein>
    <submittedName>
        <fullName evidence="2">Phage scaffolding protein</fullName>
    </submittedName>
</protein>
<reference evidence="2 3" key="1">
    <citation type="submission" date="2024-03" db="EMBL/GenBank/DDBJ databases">
        <authorList>
            <person name="Plomp N."/>
            <person name="Harmsen H.J."/>
        </authorList>
    </citation>
    <scope>NUCLEOTIDE SEQUENCE [LARGE SCALE GENOMIC DNA]</scope>
    <source>
        <strain evidence="2 3">HTF-76H</strain>
    </source>
</reference>